<dbReference type="Pfam" id="PF13649">
    <property type="entry name" value="Methyltransf_25"/>
    <property type="match status" value="1"/>
</dbReference>
<evidence type="ECO:0000259" key="5">
    <source>
        <dbReference type="Pfam" id="PF13649"/>
    </source>
</evidence>
<organism evidence="6 7">
    <name type="scientific">Stereocaulon virgatum</name>
    <dbReference type="NCBI Taxonomy" id="373712"/>
    <lineage>
        <taxon>Eukaryota</taxon>
        <taxon>Fungi</taxon>
        <taxon>Dikarya</taxon>
        <taxon>Ascomycota</taxon>
        <taxon>Pezizomycotina</taxon>
        <taxon>Lecanoromycetes</taxon>
        <taxon>OSLEUM clade</taxon>
        <taxon>Lecanoromycetidae</taxon>
        <taxon>Lecanorales</taxon>
        <taxon>Lecanorineae</taxon>
        <taxon>Stereocaulaceae</taxon>
        <taxon>Stereocaulon</taxon>
    </lineage>
</organism>
<name>A0ABR3ZY35_9LECA</name>
<evidence type="ECO:0000313" key="7">
    <source>
        <dbReference type="Proteomes" id="UP001590950"/>
    </source>
</evidence>
<dbReference type="InterPro" id="IPR029063">
    <property type="entry name" value="SAM-dependent_MTases_sf"/>
</dbReference>
<evidence type="ECO:0000256" key="2">
    <source>
        <dbReference type="ARBA" id="ARBA00022679"/>
    </source>
</evidence>
<keyword evidence="3" id="KW-0949">S-adenosyl-L-methionine</keyword>
<evidence type="ECO:0000256" key="3">
    <source>
        <dbReference type="ARBA" id="ARBA00022691"/>
    </source>
</evidence>
<gene>
    <name evidence="6" type="ORF">N7G274_009613</name>
</gene>
<dbReference type="InterPro" id="IPR041698">
    <property type="entry name" value="Methyltransf_25"/>
</dbReference>
<dbReference type="CDD" id="cd02440">
    <property type="entry name" value="AdoMet_MTases"/>
    <property type="match status" value="1"/>
</dbReference>
<dbReference type="Gene3D" id="3.40.50.150">
    <property type="entry name" value="Vaccinia Virus protein VP39"/>
    <property type="match status" value="1"/>
</dbReference>
<keyword evidence="2" id="KW-0808">Transferase</keyword>
<comment type="similarity">
    <text evidence="4">Belongs to the class I-like SAM-binding methyltransferase superfamily.</text>
</comment>
<proteinExistence type="inferred from homology"/>
<evidence type="ECO:0000256" key="4">
    <source>
        <dbReference type="ARBA" id="ARBA00038314"/>
    </source>
</evidence>
<feature type="domain" description="Methyltransferase" evidence="5">
    <location>
        <begin position="99"/>
        <end position="203"/>
    </location>
</feature>
<protein>
    <recommendedName>
        <fullName evidence="5">Methyltransferase domain-containing protein</fullName>
    </recommendedName>
</protein>
<sequence>MSDLILKTLNDLSPTLDPDFIYLKRELDTLFLHRRFSKTPGESVSMVTQRISDTRKKAMKIAPHTCIRECLFAESRIDRHFAYRQVLLIVAQTPSKTLIDVGCCMATDIRTLITHGYPISNITGLDCETGFIQLSFSLYNQSQYSFGAQFRVADVLDPRLRERCGDLDSKFDFVHTANVIHLYDEAQQEVLLRALAFLVKPGGLVWGRQVGIEERSIDQHRQPEGKGVRFTMNQFRRLWLAATGWETASGQFEAILTPYDELRTPRKDKRFSMQWSIRAPVEAPTRRLVELINPMGCT</sequence>
<dbReference type="PANTHER" id="PTHR35897:SF1">
    <property type="entry name" value="METHYLTRANSFERASE AUSD"/>
    <property type="match status" value="1"/>
</dbReference>
<dbReference type="PANTHER" id="PTHR35897">
    <property type="entry name" value="METHYLTRANSFERASE AUSD"/>
    <property type="match status" value="1"/>
</dbReference>
<dbReference type="InterPro" id="IPR051654">
    <property type="entry name" value="Meroterpenoid_MTases"/>
</dbReference>
<dbReference type="SUPFAM" id="SSF53335">
    <property type="entry name" value="S-adenosyl-L-methionine-dependent methyltransferases"/>
    <property type="match status" value="1"/>
</dbReference>
<evidence type="ECO:0000256" key="1">
    <source>
        <dbReference type="ARBA" id="ARBA00005179"/>
    </source>
</evidence>
<dbReference type="Proteomes" id="UP001590950">
    <property type="component" value="Unassembled WGS sequence"/>
</dbReference>
<accession>A0ABR3ZY35</accession>
<reference evidence="6 7" key="1">
    <citation type="submission" date="2024-09" db="EMBL/GenBank/DDBJ databases">
        <title>Rethinking Asexuality: The Enigmatic Case of Functional Sexual Genes in Lepraria (Stereocaulaceae).</title>
        <authorList>
            <person name="Doellman M."/>
            <person name="Sun Y."/>
            <person name="Barcenas-Pena A."/>
            <person name="Lumbsch H.T."/>
            <person name="Grewe F."/>
        </authorList>
    </citation>
    <scope>NUCLEOTIDE SEQUENCE [LARGE SCALE GENOMIC DNA]</scope>
    <source>
        <strain evidence="6 7">Mercado 3170</strain>
    </source>
</reference>
<dbReference type="EMBL" id="JBEFKJ010000038">
    <property type="protein sequence ID" value="KAL2037668.1"/>
    <property type="molecule type" value="Genomic_DNA"/>
</dbReference>
<keyword evidence="7" id="KW-1185">Reference proteome</keyword>
<comment type="caution">
    <text evidence="6">The sequence shown here is derived from an EMBL/GenBank/DDBJ whole genome shotgun (WGS) entry which is preliminary data.</text>
</comment>
<comment type="pathway">
    <text evidence="1">Secondary metabolite biosynthesis.</text>
</comment>
<evidence type="ECO:0000313" key="6">
    <source>
        <dbReference type="EMBL" id="KAL2037668.1"/>
    </source>
</evidence>